<feature type="signal peptide" evidence="1">
    <location>
        <begin position="1"/>
        <end position="30"/>
    </location>
</feature>
<gene>
    <name evidence="2" type="ORF">HX882_27940</name>
</gene>
<evidence type="ECO:0000313" key="3">
    <source>
        <dbReference type="Proteomes" id="UP000539985"/>
    </source>
</evidence>
<reference evidence="2 3" key="1">
    <citation type="submission" date="2020-04" db="EMBL/GenBank/DDBJ databases">
        <title>Molecular characterization of pseudomonads from Agaricus bisporus reveal novel blotch 2 pathogens in Western Europe.</title>
        <authorList>
            <person name="Taparia T."/>
            <person name="Krijger M."/>
            <person name="Haynes E."/>
            <person name="Elpinstone J.G."/>
            <person name="Noble R."/>
            <person name="Van Der Wolf J."/>
        </authorList>
    </citation>
    <scope>NUCLEOTIDE SEQUENCE [LARGE SCALE GENOMIC DNA]</scope>
    <source>
        <strain evidence="2 3">H7001</strain>
    </source>
</reference>
<protein>
    <submittedName>
        <fullName evidence="2">Uncharacterized protein</fullName>
    </submittedName>
</protein>
<dbReference type="RefSeq" id="WP_177105287.1">
    <property type="nucleotide sequence ID" value="NZ_JACAQB010000026.1"/>
</dbReference>
<name>A0A7Y8C5C8_9PSED</name>
<proteinExistence type="predicted"/>
<accession>A0A7Y8C5C8</accession>
<keyword evidence="1" id="KW-0732">Signal</keyword>
<comment type="caution">
    <text evidence="2">The sequence shown here is derived from an EMBL/GenBank/DDBJ whole genome shotgun (WGS) entry which is preliminary data.</text>
</comment>
<organism evidence="2 3">
    <name type="scientific">Pseudomonas gingeri</name>
    <dbReference type="NCBI Taxonomy" id="117681"/>
    <lineage>
        <taxon>Bacteria</taxon>
        <taxon>Pseudomonadati</taxon>
        <taxon>Pseudomonadota</taxon>
        <taxon>Gammaproteobacteria</taxon>
        <taxon>Pseudomonadales</taxon>
        <taxon>Pseudomonadaceae</taxon>
        <taxon>Pseudomonas</taxon>
    </lineage>
</organism>
<evidence type="ECO:0000256" key="1">
    <source>
        <dbReference type="SAM" id="SignalP"/>
    </source>
</evidence>
<feature type="chain" id="PRO_5030536748" evidence="1">
    <location>
        <begin position="31"/>
        <end position="426"/>
    </location>
</feature>
<dbReference type="AlphaFoldDB" id="A0A7Y8C5C8"/>
<evidence type="ECO:0000313" key="2">
    <source>
        <dbReference type="EMBL" id="NWB99709.1"/>
    </source>
</evidence>
<dbReference type="EMBL" id="JACAQB010000026">
    <property type="protein sequence ID" value="NWB99709.1"/>
    <property type="molecule type" value="Genomic_DNA"/>
</dbReference>
<sequence length="426" mass="41889">MNVNKSSITVIFNLVIFCLALAGLSAAAQAALLDEGSAGGNNCTPVSVNDAGVEVGACTDSSTHTSVAYIAVTPGSEVDLAPLVSGYACMAGAINHVALASATVVGRCQNASGVWNAVTWQASSPSTTPRLLAPLSGLLGLGADVSTRASGVNLTGIVVGDSISGNGTHTPVYWAAGSTSAVPLAGVRVLLGLLSTDPINCAVSDISDSTPAVVLANCPSGAAGMGKPIALVWTSLSSNAVTVALPAGARYCEVGQVNALGNIVGDCTFATSTHQTAFWSSVSATPIVMSSVAVGGVSQVSTHNGAVDMNASGHIACNFKNTSGETEACFWNTSTTTGTALAPISGGIRDAAQAIGNNDTLLVNSETASGSLHQSHVLAGGTAVTDDGTLSGGVNSAGTALSPDGHTAAGISETIGETVDADSEAL</sequence>
<dbReference type="Proteomes" id="UP000539985">
    <property type="component" value="Unassembled WGS sequence"/>
</dbReference>